<dbReference type="OrthoDB" id="9813892at2"/>
<dbReference type="PANTHER" id="PTHR47199:SF2">
    <property type="entry name" value="PHOTOSYSTEM II STABILITY_ASSEMBLY FACTOR HCF136, CHLOROPLASTIC"/>
    <property type="match status" value="1"/>
</dbReference>
<dbReference type="InterPro" id="IPR026444">
    <property type="entry name" value="Secre_tail"/>
</dbReference>
<keyword evidence="2" id="KW-0604">Photosystem II</keyword>
<dbReference type="SUPFAM" id="SSF110296">
    <property type="entry name" value="Oligoxyloglucan reducing end-specific cellobiohydrolase"/>
    <property type="match status" value="1"/>
</dbReference>
<evidence type="ECO:0000259" key="4">
    <source>
        <dbReference type="Pfam" id="PF14870"/>
    </source>
</evidence>
<dbReference type="AlphaFoldDB" id="A0A6N4SNQ5"/>
<dbReference type="GO" id="GO:0015979">
    <property type="term" value="P:photosynthesis"/>
    <property type="evidence" value="ECO:0007669"/>
    <property type="project" value="UniProtKB-KW"/>
</dbReference>
<keyword evidence="3" id="KW-0732">Signal</keyword>
<evidence type="ECO:0008006" key="8">
    <source>
        <dbReference type="Google" id="ProtNLM"/>
    </source>
</evidence>
<keyword evidence="1" id="KW-0602">Photosynthesis</keyword>
<dbReference type="RefSeq" id="WP_011584025.1">
    <property type="nucleotide sequence ID" value="NC_008255.1"/>
</dbReference>
<keyword evidence="7" id="KW-1185">Reference proteome</keyword>
<dbReference type="InterPro" id="IPR028203">
    <property type="entry name" value="PSII_CF48-like_dom"/>
</dbReference>
<evidence type="ECO:0000256" key="3">
    <source>
        <dbReference type="SAM" id="SignalP"/>
    </source>
</evidence>
<dbReference type="PANTHER" id="PTHR47199">
    <property type="entry name" value="PHOTOSYSTEM II STABILITY/ASSEMBLY FACTOR HCF136, CHLOROPLASTIC"/>
    <property type="match status" value="1"/>
</dbReference>
<gene>
    <name evidence="6" type="ordered locus">CHU_0622</name>
</gene>
<dbReference type="KEGG" id="chu:CHU_0622"/>
<organism evidence="6 7">
    <name type="scientific">Cytophaga hutchinsonii (strain ATCC 33406 / DSM 1761 / CIP 103989 / NBRC 15051 / NCIMB 9469 / D465)</name>
    <dbReference type="NCBI Taxonomy" id="269798"/>
    <lineage>
        <taxon>Bacteria</taxon>
        <taxon>Pseudomonadati</taxon>
        <taxon>Bacteroidota</taxon>
        <taxon>Cytophagia</taxon>
        <taxon>Cytophagales</taxon>
        <taxon>Cytophagaceae</taxon>
        <taxon>Cytophaga</taxon>
    </lineage>
</organism>
<name>A0A6N4SNQ5_CYTH3</name>
<sequence>MIRTKLFFFLLGYVLLFQSNAQQWSIVFQNLNSTQRFETIDAASHDTLLFSGPFAATGINYNRAATADWYTVPTAWGFRKMSFIPGTKTGYGAAAVDKGLMKTVDGGKTWSLLSRPSVTAMNSVFAVNENNVFFGGSGEVWRSVNGTTFTVAPVSQDFVALADDIFFVNQNTGYMITSDFDIRKTTNGGNTWTVVSSIVNISKRIFFTSETVGYIAGSGGIYKTTDGAQSWLKVYTAKNIEFFRGISFFDADNGVAVSDAGKIIYTHDAGISWSHSNSGTTVDLYGVYMLSATSALACGDKFTVIQSNNIDQTVVTALNENTADAFISIYPNPVQEKCIINYSGVIKDQLKADIYNSIGEKIISIALTEKQTAIDVEGLLSGVYNCIITEQGNILANEKIVIL</sequence>
<evidence type="ECO:0000313" key="7">
    <source>
        <dbReference type="Proteomes" id="UP000001822"/>
    </source>
</evidence>
<dbReference type="Gene3D" id="2.130.10.10">
    <property type="entry name" value="YVTN repeat-like/Quinoprotein amine dehydrogenase"/>
    <property type="match status" value="1"/>
</dbReference>
<dbReference type="EMBL" id="CP000383">
    <property type="protein sequence ID" value="ABG57909.1"/>
    <property type="molecule type" value="Genomic_DNA"/>
</dbReference>
<evidence type="ECO:0000313" key="6">
    <source>
        <dbReference type="EMBL" id="ABG57909.1"/>
    </source>
</evidence>
<dbReference type="InterPro" id="IPR015943">
    <property type="entry name" value="WD40/YVTN_repeat-like_dom_sf"/>
</dbReference>
<evidence type="ECO:0000256" key="2">
    <source>
        <dbReference type="ARBA" id="ARBA00023276"/>
    </source>
</evidence>
<dbReference type="GO" id="GO:0009523">
    <property type="term" value="C:photosystem II"/>
    <property type="evidence" value="ECO:0007669"/>
    <property type="project" value="UniProtKB-KW"/>
</dbReference>
<evidence type="ECO:0000259" key="5">
    <source>
        <dbReference type="Pfam" id="PF18962"/>
    </source>
</evidence>
<proteinExistence type="predicted"/>
<feature type="domain" description="Photosynthesis system II assembly factor Ycf48/Hcf136-like" evidence="4">
    <location>
        <begin position="160"/>
        <end position="276"/>
    </location>
</feature>
<feature type="domain" description="Secretion system C-terminal sorting" evidence="5">
    <location>
        <begin position="329"/>
        <end position="402"/>
    </location>
</feature>
<dbReference type="Pfam" id="PF18962">
    <property type="entry name" value="Por_Secre_tail"/>
    <property type="match status" value="1"/>
</dbReference>
<feature type="chain" id="PRO_5026801178" description="Secretion system C-terminal sorting domain-containing protein" evidence="3">
    <location>
        <begin position="22"/>
        <end position="403"/>
    </location>
</feature>
<reference evidence="6 7" key="1">
    <citation type="journal article" date="2007" name="Appl. Environ. Microbiol.">
        <title>Genome sequence of the cellulolytic gliding bacterium Cytophaga hutchinsonii.</title>
        <authorList>
            <person name="Xie G."/>
            <person name="Bruce D.C."/>
            <person name="Challacombe J.F."/>
            <person name="Chertkov O."/>
            <person name="Detter J.C."/>
            <person name="Gilna P."/>
            <person name="Han C.S."/>
            <person name="Lucas S."/>
            <person name="Misra M."/>
            <person name="Myers G.L."/>
            <person name="Richardson P."/>
            <person name="Tapia R."/>
            <person name="Thayer N."/>
            <person name="Thompson L.S."/>
            <person name="Brettin T.S."/>
            <person name="Henrissat B."/>
            <person name="Wilson D.B."/>
            <person name="McBride M.J."/>
        </authorList>
    </citation>
    <scope>NUCLEOTIDE SEQUENCE [LARGE SCALE GENOMIC DNA]</scope>
    <source>
        <strain evidence="7">ATCC 33406 / DSM 1761 / CIP 103989 / NBRC 15051 / NCIMB 9469 / D465</strain>
    </source>
</reference>
<feature type="signal peptide" evidence="3">
    <location>
        <begin position="1"/>
        <end position="21"/>
    </location>
</feature>
<accession>A0A6N4SNQ5</accession>
<protein>
    <recommendedName>
        <fullName evidence="8">Secretion system C-terminal sorting domain-containing protein</fullName>
    </recommendedName>
</protein>
<evidence type="ECO:0000256" key="1">
    <source>
        <dbReference type="ARBA" id="ARBA00022531"/>
    </source>
</evidence>
<dbReference type="NCBIfam" id="TIGR04183">
    <property type="entry name" value="Por_Secre_tail"/>
    <property type="match status" value="1"/>
</dbReference>
<dbReference type="Proteomes" id="UP000001822">
    <property type="component" value="Chromosome"/>
</dbReference>
<dbReference type="Pfam" id="PF14870">
    <property type="entry name" value="PSII_BNR"/>
    <property type="match status" value="1"/>
</dbReference>